<name>A0A7J4ZST2_9BACT</name>
<accession>A0A7J4ZST2</accession>
<comment type="caution">
    <text evidence="2">The sequence shown here is derived from an EMBL/GenBank/DDBJ whole genome shotgun (WGS) entry which is preliminary data.</text>
</comment>
<reference evidence="2 3" key="1">
    <citation type="submission" date="2019-09" db="EMBL/GenBank/DDBJ databases">
        <title>Geobacter sp. Red96, a novel strain isolated from paddy soil.</title>
        <authorList>
            <person name="Xu Z."/>
            <person name="Masuda Y."/>
            <person name="Itoh H."/>
            <person name="Senoo K."/>
        </authorList>
    </citation>
    <scope>NUCLEOTIDE SEQUENCE [LARGE SCALE GENOMIC DNA]</scope>
    <source>
        <strain evidence="2 3">Red96</strain>
    </source>
</reference>
<keyword evidence="3" id="KW-1185">Reference proteome</keyword>
<dbReference type="RefSeq" id="WP_151127242.1">
    <property type="nucleotide sequence ID" value="NZ_VZQZ01000002.1"/>
</dbReference>
<gene>
    <name evidence="2" type="ORF">F6V25_03405</name>
</gene>
<evidence type="ECO:0000256" key="1">
    <source>
        <dbReference type="SAM" id="SignalP"/>
    </source>
</evidence>
<evidence type="ECO:0008006" key="4">
    <source>
        <dbReference type="Google" id="ProtNLM"/>
    </source>
</evidence>
<protein>
    <recommendedName>
        <fullName evidence="4">Cohesin domain-containing protein</fullName>
    </recommendedName>
</protein>
<sequence length="255" mass="25509">MRVFKIISILMTLQIMIISGCGGGSGGGASGGGASDTTAPTVTAFSMPSSATSLTVPVSSFTATDNVGIAGYIITESATPPAASASGWNSTAPPSFTFSTAGSKTAYAWAKDASGNISNSLIASVTITQQSTLTTSISGIPANAYSIKVVLDFTKASGYDFTGYIDSSGPVNSSYVTALTSSGIADAHYDSANKKLTLGVVSSNAISDGNIMSVQFQAVPGFDATQITPTVTEIKNGSGVSLSITGATTVSESVQ</sequence>
<dbReference type="AlphaFoldDB" id="A0A7J4ZST2"/>
<dbReference type="Proteomes" id="UP000420562">
    <property type="component" value="Unassembled WGS sequence"/>
</dbReference>
<feature type="signal peptide" evidence="1">
    <location>
        <begin position="1"/>
        <end position="23"/>
    </location>
</feature>
<evidence type="ECO:0000313" key="3">
    <source>
        <dbReference type="Proteomes" id="UP000420562"/>
    </source>
</evidence>
<proteinExistence type="predicted"/>
<feature type="chain" id="PRO_5029884940" description="Cohesin domain-containing protein" evidence="1">
    <location>
        <begin position="24"/>
        <end position="255"/>
    </location>
</feature>
<dbReference type="PROSITE" id="PS51257">
    <property type="entry name" value="PROKAR_LIPOPROTEIN"/>
    <property type="match status" value="1"/>
</dbReference>
<dbReference type="EMBL" id="VZQZ01000002">
    <property type="protein sequence ID" value="KAB0666482.1"/>
    <property type="molecule type" value="Genomic_DNA"/>
</dbReference>
<organism evidence="2 3">
    <name type="scientific">Oryzomonas japonica</name>
    <dbReference type="NCBI Taxonomy" id="2603858"/>
    <lineage>
        <taxon>Bacteria</taxon>
        <taxon>Pseudomonadati</taxon>
        <taxon>Thermodesulfobacteriota</taxon>
        <taxon>Desulfuromonadia</taxon>
        <taxon>Geobacterales</taxon>
        <taxon>Geobacteraceae</taxon>
        <taxon>Oryzomonas</taxon>
    </lineage>
</organism>
<evidence type="ECO:0000313" key="2">
    <source>
        <dbReference type="EMBL" id="KAB0666482.1"/>
    </source>
</evidence>
<keyword evidence="1" id="KW-0732">Signal</keyword>